<keyword evidence="1" id="KW-0732">Signal</keyword>
<organism evidence="2 3">
    <name type="scientific">Cytobacillus citreus</name>
    <dbReference type="NCBI Taxonomy" id="2833586"/>
    <lineage>
        <taxon>Bacteria</taxon>
        <taxon>Bacillati</taxon>
        <taxon>Bacillota</taxon>
        <taxon>Bacilli</taxon>
        <taxon>Bacillales</taxon>
        <taxon>Bacillaceae</taxon>
        <taxon>Cytobacillus</taxon>
    </lineage>
</organism>
<reference evidence="2 3" key="1">
    <citation type="submission" date="2021-05" db="EMBL/GenBank/DDBJ databases">
        <title>Novel Bacillus species.</title>
        <authorList>
            <person name="Liu G."/>
        </authorList>
    </citation>
    <scope>NUCLEOTIDE SEQUENCE [LARGE SCALE GENOMIC DNA]</scope>
    <source>
        <strain evidence="2 3">FJAT-49705</strain>
    </source>
</reference>
<dbReference type="RefSeq" id="WP_213101821.1">
    <property type="nucleotide sequence ID" value="NZ_JAGYPM010000002.1"/>
</dbReference>
<feature type="signal peptide" evidence="1">
    <location>
        <begin position="1"/>
        <end position="23"/>
    </location>
</feature>
<comment type="caution">
    <text evidence="2">The sequence shown here is derived from an EMBL/GenBank/DDBJ whole genome shotgun (WGS) entry which is preliminary data.</text>
</comment>
<keyword evidence="3" id="KW-1185">Reference proteome</keyword>
<dbReference type="Proteomes" id="UP000681027">
    <property type="component" value="Unassembled WGS sequence"/>
</dbReference>
<gene>
    <name evidence="2" type="ORF">KHA94_09135</name>
</gene>
<protein>
    <submittedName>
        <fullName evidence="2">Uncharacterized protein</fullName>
    </submittedName>
</protein>
<sequence>MKKLSILFVALFALFGFTLSPDAASAQKVMWGKTELKPGQIGKVTILKSTTLFKVEDGTSGPVTYDPVRELKPGEEYRVYGTKTIQGYAPLYDVGGGFYVVQSDGYGGRNIGHLKYETPSKAKLSLVNKK</sequence>
<accession>A0ABS5NSD0</accession>
<name>A0ABS5NSD0_9BACI</name>
<proteinExistence type="predicted"/>
<evidence type="ECO:0000256" key="1">
    <source>
        <dbReference type="SAM" id="SignalP"/>
    </source>
</evidence>
<evidence type="ECO:0000313" key="2">
    <source>
        <dbReference type="EMBL" id="MBS4190364.1"/>
    </source>
</evidence>
<dbReference type="EMBL" id="JAGYPM010000002">
    <property type="protein sequence ID" value="MBS4190364.1"/>
    <property type="molecule type" value="Genomic_DNA"/>
</dbReference>
<feature type="chain" id="PRO_5046307676" evidence="1">
    <location>
        <begin position="24"/>
        <end position="130"/>
    </location>
</feature>
<evidence type="ECO:0000313" key="3">
    <source>
        <dbReference type="Proteomes" id="UP000681027"/>
    </source>
</evidence>